<accession>A0ABX8NGV6</accession>
<evidence type="ECO:0000259" key="3">
    <source>
        <dbReference type="Pfam" id="PF13193"/>
    </source>
</evidence>
<dbReference type="Pfam" id="PF00501">
    <property type="entry name" value="AMP-binding"/>
    <property type="match status" value="1"/>
</dbReference>
<dbReference type="InterPro" id="IPR010071">
    <property type="entry name" value="AA_adenyl_dom"/>
</dbReference>
<feature type="domain" description="AMP-dependent synthetase/ligase" evidence="2">
    <location>
        <begin position="28"/>
        <end position="369"/>
    </location>
</feature>
<dbReference type="PANTHER" id="PTHR45527">
    <property type="entry name" value="NONRIBOSOMAL PEPTIDE SYNTHETASE"/>
    <property type="match status" value="1"/>
</dbReference>
<sequence length="517" mass="55958">MNGALPTVTGGPAYPVDFSLVEHIEAIIQRQPSNVAAFDSEQRLTYSDIRTALLTLHARLHELGLRSGDVVAVNATVQLRYPVLVLGLLLAGLVYLPIAAALPPERKRLICEQARPAIIITDTAMPDESIRTCSLSTLFSGKPAGAVFDQYPEPSPEATAYVIFTSGSTGVPKGVSIPRKGLLNRLQWARDYYTLGSEDVTALKTQASFDPSIQEAVLPFFSAGAVFVPDQTRVNFPNYLSGCIREHGVTMLIMVPSHLQHLLASPAIEACQHLRHIVCCGEPWGVELISALHARLPGCRIYNGYGPTEATIGTLVFNPPRGYASEIIPIGKPIAGTHVAIIDDDLRPVPSGEAGELIIGGICVGNGYLNNPQLTERQFRTLPVEGTGEVRFYFSGDMARALPNGDIVFLGRKDNQVKINGVRIELEEVELALRNCPGVSDAIVVKREGKVSDELHAFLIAQAPLDTEAIATSCVRRLGQATTPSRFFQVDAFPLNQNGKVDRQALAAKQMTERSLP</sequence>
<dbReference type="Pfam" id="PF13193">
    <property type="entry name" value="AMP-binding_C"/>
    <property type="match status" value="1"/>
</dbReference>
<dbReference type="InterPro" id="IPR020845">
    <property type="entry name" value="AMP-binding_CS"/>
</dbReference>
<keyword evidence="1" id="KW-0472">Membrane</keyword>
<dbReference type="PROSITE" id="PS00455">
    <property type="entry name" value="AMP_BINDING"/>
    <property type="match status" value="1"/>
</dbReference>
<dbReference type="EMBL" id="CP077077">
    <property type="protein sequence ID" value="QXH54763.1"/>
    <property type="molecule type" value="Genomic_DNA"/>
</dbReference>
<gene>
    <name evidence="4" type="ORF">KSS90_15475</name>
</gene>
<evidence type="ECO:0000313" key="5">
    <source>
        <dbReference type="Proteomes" id="UP000824010"/>
    </source>
</evidence>
<keyword evidence="1" id="KW-1133">Transmembrane helix</keyword>
<dbReference type="PANTHER" id="PTHR45527:SF1">
    <property type="entry name" value="FATTY ACID SYNTHASE"/>
    <property type="match status" value="1"/>
</dbReference>
<feature type="domain" description="AMP-binding enzyme C-terminal" evidence="3">
    <location>
        <begin position="428"/>
        <end position="500"/>
    </location>
</feature>
<reference evidence="4 5" key="1">
    <citation type="journal article" date="2021" name="Microorganisms">
        <title>The Ever-Expanding Pseudomonas Genus: Description of 43 New Species and Partition of the Pseudomonas putida Group.</title>
        <authorList>
            <person name="Girard L."/>
            <person name="Lood C."/>
            <person name="Hofte M."/>
            <person name="Vandamme P."/>
            <person name="Rokni-Zadeh H."/>
            <person name="van Noort V."/>
            <person name="Lavigne R."/>
            <person name="De Mot R."/>
        </authorList>
    </citation>
    <scope>NUCLEOTIDE SEQUENCE [LARGE SCALE GENOMIC DNA]</scope>
    <source>
        <strain evidence="4 5">COW77</strain>
    </source>
</reference>
<proteinExistence type="predicted"/>
<organism evidence="4 5">
    <name type="scientific">Pseudomonas maumuensis</name>
    <dbReference type="NCBI Taxonomy" id="2842354"/>
    <lineage>
        <taxon>Bacteria</taxon>
        <taxon>Pseudomonadati</taxon>
        <taxon>Pseudomonadota</taxon>
        <taxon>Gammaproteobacteria</taxon>
        <taxon>Pseudomonadales</taxon>
        <taxon>Pseudomonadaceae</taxon>
        <taxon>Pseudomonas</taxon>
    </lineage>
</organism>
<name>A0ABX8NGV6_9PSED</name>
<dbReference type="NCBIfam" id="TIGR01733">
    <property type="entry name" value="AA-adenyl-dom"/>
    <property type="match status" value="1"/>
</dbReference>
<dbReference type="InterPro" id="IPR000873">
    <property type="entry name" value="AMP-dep_synth/lig_dom"/>
</dbReference>
<protein>
    <submittedName>
        <fullName evidence="4">Amino acid adenylation domain-containing protein</fullName>
    </submittedName>
</protein>
<dbReference type="RefSeq" id="WP_217866271.1">
    <property type="nucleotide sequence ID" value="NZ_CP077077.1"/>
</dbReference>
<feature type="transmembrane region" description="Helical" evidence="1">
    <location>
        <begin position="81"/>
        <end position="102"/>
    </location>
</feature>
<dbReference type="Proteomes" id="UP000824010">
    <property type="component" value="Chromosome"/>
</dbReference>
<dbReference type="CDD" id="cd05930">
    <property type="entry name" value="A_NRPS"/>
    <property type="match status" value="1"/>
</dbReference>
<keyword evidence="1" id="KW-0812">Transmembrane</keyword>
<dbReference type="InterPro" id="IPR025110">
    <property type="entry name" value="AMP-bd_C"/>
</dbReference>
<evidence type="ECO:0000256" key="1">
    <source>
        <dbReference type="SAM" id="Phobius"/>
    </source>
</evidence>
<evidence type="ECO:0000259" key="2">
    <source>
        <dbReference type="Pfam" id="PF00501"/>
    </source>
</evidence>
<keyword evidence="5" id="KW-1185">Reference proteome</keyword>
<evidence type="ECO:0000313" key="4">
    <source>
        <dbReference type="EMBL" id="QXH54763.1"/>
    </source>
</evidence>